<organism evidence="1 2">
    <name type="scientific">Bacteroides uniformis</name>
    <dbReference type="NCBI Taxonomy" id="820"/>
    <lineage>
        <taxon>Bacteria</taxon>
        <taxon>Pseudomonadati</taxon>
        <taxon>Bacteroidota</taxon>
        <taxon>Bacteroidia</taxon>
        <taxon>Bacteroidales</taxon>
        <taxon>Bacteroidaceae</taxon>
        <taxon>Bacteroides</taxon>
    </lineage>
</organism>
<reference evidence="1" key="1">
    <citation type="submission" date="2022-01" db="EMBL/GenBank/DDBJ databases">
        <title>Novel bile acid biosynthetic pathways are enriched in the microbiome of centenarians.</title>
        <authorList>
            <person name="Sato Y."/>
            <person name="Atarashi K."/>
            <person name="Plichta R.D."/>
            <person name="Arai Y."/>
            <person name="Sasajima S."/>
            <person name="Kearney M.S."/>
            <person name="Suda W."/>
            <person name="Takeshita K."/>
            <person name="Sasaki T."/>
            <person name="Okamoto S."/>
            <person name="Skelly N.A."/>
            <person name="Okamura Y."/>
            <person name="Vlamakis H."/>
            <person name="Li Y."/>
            <person name="Tanoue T."/>
            <person name="Takei H."/>
            <person name="Nittono H."/>
            <person name="Narushima S."/>
            <person name="Irie J."/>
            <person name="Itoh H."/>
            <person name="Moriya K."/>
            <person name="Sugiura Y."/>
            <person name="Suematsu M."/>
            <person name="Moritoki N."/>
            <person name="Shibata S."/>
            <person name="Littman R.D."/>
            <person name="Fischbach A.M."/>
            <person name="Uwamino Y."/>
            <person name="Inoue T."/>
            <person name="Honda A."/>
            <person name="Hattori M."/>
            <person name="Murai T."/>
            <person name="Xavier J.R."/>
            <person name="Hirose N."/>
            <person name="Honda K."/>
        </authorList>
    </citation>
    <scope>NUCLEOTIDE SEQUENCE</scope>
    <source>
        <strain evidence="1">CE91-St12</strain>
    </source>
</reference>
<evidence type="ECO:0000313" key="2">
    <source>
        <dbReference type="Proteomes" id="UP001055048"/>
    </source>
</evidence>
<dbReference type="AlphaFoldDB" id="A0AA37JUR4"/>
<proteinExistence type="predicted"/>
<dbReference type="Proteomes" id="UP001055048">
    <property type="component" value="Unassembled WGS sequence"/>
</dbReference>
<comment type="caution">
    <text evidence="1">The sequence shown here is derived from an EMBL/GenBank/DDBJ whole genome shotgun (WGS) entry which is preliminary data.</text>
</comment>
<evidence type="ECO:0000313" key="1">
    <source>
        <dbReference type="EMBL" id="GKH12566.1"/>
    </source>
</evidence>
<accession>A0AA37JUR4</accession>
<name>A0AA37JUR4_BACUN</name>
<protein>
    <submittedName>
        <fullName evidence="1">Uncharacterized protein</fullName>
    </submittedName>
</protein>
<sequence length="62" mass="7504">MIKIHEKHYIYVTYSIRQTPVPYQRNMVKRGEKTFVFLRTLDFLITFVAIPKKSTTYSYGRK</sequence>
<gene>
    <name evidence="1" type="ORF">CE91St12_07760</name>
</gene>
<dbReference type="EMBL" id="BQNL01000001">
    <property type="protein sequence ID" value="GKH12566.1"/>
    <property type="molecule type" value="Genomic_DNA"/>
</dbReference>